<evidence type="ECO:0000256" key="1">
    <source>
        <dbReference type="SAM" id="MobiDB-lite"/>
    </source>
</evidence>
<name>A0AAP0RZB4_LIQFO</name>
<evidence type="ECO:0000313" key="3">
    <source>
        <dbReference type="Proteomes" id="UP001415857"/>
    </source>
</evidence>
<accession>A0AAP0RZB4</accession>
<feature type="compositionally biased region" description="Gly residues" evidence="1">
    <location>
        <begin position="13"/>
        <end position="24"/>
    </location>
</feature>
<gene>
    <name evidence="2" type="ORF">L1049_016481</name>
</gene>
<dbReference type="EMBL" id="JBBPBK010000003">
    <property type="protein sequence ID" value="KAK9288036.1"/>
    <property type="molecule type" value="Genomic_DNA"/>
</dbReference>
<feature type="region of interest" description="Disordered" evidence="1">
    <location>
        <begin position="1"/>
        <end position="52"/>
    </location>
</feature>
<comment type="caution">
    <text evidence="2">The sequence shown here is derived from an EMBL/GenBank/DDBJ whole genome shotgun (WGS) entry which is preliminary data.</text>
</comment>
<evidence type="ECO:0000313" key="2">
    <source>
        <dbReference type="EMBL" id="KAK9288036.1"/>
    </source>
</evidence>
<dbReference type="Proteomes" id="UP001415857">
    <property type="component" value="Unassembled WGS sequence"/>
</dbReference>
<sequence>MNIGSSPPCVTALGGGGEGGGGGDRIFVMGGRSRRRGSSSSIGGGGGEVSSCGECDGEGAMVIERDSKGDKYKWNHIHTPLNFTGFPYSASYLLV</sequence>
<reference evidence="2 3" key="1">
    <citation type="journal article" date="2024" name="Plant J.">
        <title>Genome sequences and population genomics reveal climatic adaptation and genomic divergence between two closely related sweetgum species.</title>
        <authorList>
            <person name="Xu W.Q."/>
            <person name="Ren C.Q."/>
            <person name="Zhang X.Y."/>
            <person name="Comes H.P."/>
            <person name="Liu X.H."/>
            <person name="Li Y.G."/>
            <person name="Kettle C.J."/>
            <person name="Jalonen R."/>
            <person name="Gaisberger H."/>
            <person name="Ma Y.Z."/>
            <person name="Qiu Y.X."/>
        </authorList>
    </citation>
    <scope>NUCLEOTIDE SEQUENCE [LARGE SCALE GENOMIC DNA]</scope>
    <source>
        <strain evidence="2">Hangzhou</strain>
    </source>
</reference>
<keyword evidence="3" id="KW-1185">Reference proteome</keyword>
<proteinExistence type="predicted"/>
<organism evidence="2 3">
    <name type="scientific">Liquidambar formosana</name>
    <name type="common">Formosan gum</name>
    <dbReference type="NCBI Taxonomy" id="63359"/>
    <lineage>
        <taxon>Eukaryota</taxon>
        <taxon>Viridiplantae</taxon>
        <taxon>Streptophyta</taxon>
        <taxon>Embryophyta</taxon>
        <taxon>Tracheophyta</taxon>
        <taxon>Spermatophyta</taxon>
        <taxon>Magnoliopsida</taxon>
        <taxon>eudicotyledons</taxon>
        <taxon>Gunneridae</taxon>
        <taxon>Pentapetalae</taxon>
        <taxon>Saxifragales</taxon>
        <taxon>Altingiaceae</taxon>
        <taxon>Liquidambar</taxon>
    </lineage>
</organism>
<dbReference type="AlphaFoldDB" id="A0AAP0RZB4"/>
<protein>
    <submittedName>
        <fullName evidence="2">Uncharacterized protein</fullName>
    </submittedName>
</protein>